<dbReference type="EMBL" id="FWZT01000014">
    <property type="protein sequence ID" value="SMF48054.1"/>
    <property type="molecule type" value="Genomic_DNA"/>
</dbReference>
<name>A0A1Y6CCZ0_9BACT</name>
<sequence>MISTTQFDPKLGYEDAVRQVLASSLFTNPTISDSDIQ</sequence>
<protein>
    <submittedName>
        <fullName evidence="1">Uncharacterized protein</fullName>
    </submittedName>
</protein>
<reference evidence="2" key="1">
    <citation type="submission" date="2017-04" db="EMBL/GenBank/DDBJ databases">
        <authorList>
            <person name="Varghese N."/>
            <person name="Submissions S."/>
        </authorList>
    </citation>
    <scope>NUCLEOTIDE SEQUENCE [LARGE SCALE GENOMIC DNA]</scope>
    <source>
        <strain evidence="2">RKEM611</strain>
    </source>
</reference>
<evidence type="ECO:0000313" key="1">
    <source>
        <dbReference type="EMBL" id="SMF48054.1"/>
    </source>
</evidence>
<dbReference type="STRING" id="1513793.SAMN06296036_114180"/>
<proteinExistence type="predicted"/>
<dbReference type="Proteomes" id="UP000192907">
    <property type="component" value="Unassembled WGS sequence"/>
</dbReference>
<accession>A0A1Y6CCZ0</accession>
<keyword evidence="2" id="KW-1185">Reference proteome</keyword>
<organism evidence="1 2">
    <name type="scientific">Pseudobacteriovorax antillogorgiicola</name>
    <dbReference type="NCBI Taxonomy" id="1513793"/>
    <lineage>
        <taxon>Bacteria</taxon>
        <taxon>Pseudomonadati</taxon>
        <taxon>Bdellovibrionota</taxon>
        <taxon>Oligoflexia</taxon>
        <taxon>Oligoflexales</taxon>
        <taxon>Pseudobacteriovoracaceae</taxon>
        <taxon>Pseudobacteriovorax</taxon>
    </lineage>
</organism>
<gene>
    <name evidence="1" type="ORF">SAMN06296036_114180</name>
</gene>
<evidence type="ECO:0000313" key="2">
    <source>
        <dbReference type="Proteomes" id="UP000192907"/>
    </source>
</evidence>
<dbReference type="AlphaFoldDB" id="A0A1Y6CCZ0"/>